<dbReference type="OrthoDB" id="1524147at2"/>
<reference evidence="3 4" key="1">
    <citation type="submission" date="2014-01" db="EMBL/GenBank/DDBJ databases">
        <title>Genome sequence determination for a cystic fibrosis isolate, Inquilinus limosus.</title>
        <authorList>
            <person name="Pino M."/>
            <person name="Di Conza J."/>
            <person name="Gutkind G."/>
        </authorList>
    </citation>
    <scope>NUCLEOTIDE SEQUENCE [LARGE SCALE GENOMIC DNA]</scope>
    <source>
        <strain evidence="3 4">MP06</strain>
    </source>
</reference>
<evidence type="ECO:0000256" key="1">
    <source>
        <dbReference type="ARBA" id="ARBA00022842"/>
    </source>
</evidence>
<organism evidence="3 4">
    <name type="scientific">Inquilinus limosus MP06</name>
    <dbReference type="NCBI Taxonomy" id="1398085"/>
    <lineage>
        <taxon>Bacteria</taxon>
        <taxon>Pseudomonadati</taxon>
        <taxon>Pseudomonadota</taxon>
        <taxon>Alphaproteobacteria</taxon>
        <taxon>Rhodospirillales</taxon>
        <taxon>Rhodospirillaceae</taxon>
        <taxon>Inquilinus</taxon>
    </lineage>
</organism>
<name>A0A0A0DBW0_9PROT</name>
<accession>A0A0A0DBW0</accession>
<dbReference type="InterPro" id="IPR002716">
    <property type="entry name" value="PIN_dom"/>
</dbReference>
<evidence type="ECO:0000259" key="2">
    <source>
        <dbReference type="Pfam" id="PF01850"/>
    </source>
</evidence>
<evidence type="ECO:0000313" key="3">
    <source>
        <dbReference type="EMBL" id="KGM35515.1"/>
    </source>
</evidence>
<keyword evidence="1" id="KW-0460">Magnesium</keyword>
<gene>
    <name evidence="3" type="ORF">P409_04020</name>
</gene>
<dbReference type="RefSeq" id="WP_034832017.1">
    <property type="nucleotide sequence ID" value="NZ_JANX01000024.1"/>
</dbReference>
<evidence type="ECO:0000313" key="4">
    <source>
        <dbReference type="Proteomes" id="UP000029995"/>
    </source>
</evidence>
<dbReference type="EMBL" id="JANX01000024">
    <property type="protein sequence ID" value="KGM35515.1"/>
    <property type="molecule type" value="Genomic_DNA"/>
</dbReference>
<dbReference type="Gene3D" id="3.40.50.1010">
    <property type="entry name" value="5'-nuclease"/>
    <property type="match status" value="1"/>
</dbReference>
<dbReference type="InterPro" id="IPR029060">
    <property type="entry name" value="PIN-like_dom_sf"/>
</dbReference>
<comment type="caution">
    <text evidence="3">The sequence shown here is derived from an EMBL/GenBank/DDBJ whole genome shotgun (WGS) entry which is preliminary data.</text>
</comment>
<dbReference type="InterPro" id="IPR051619">
    <property type="entry name" value="TypeII_TA_RNase_PINc/VapC"/>
</dbReference>
<dbReference type="SUPFAM" id="SSF88723">
    <property type="entry name" value="PIN domain-like"/>
    <property type="match status" value="1"/>
</dbReference>
<dbReference type="Pfam" id="PF01850">
    <property type="entry name" value="PIN"/>
    <property type="match status" value="1"/>
</dbReference>
<dbReference type="Proteomes" id="UP000029995">
    <property type="component" value="Unassembled WGS sequence"/>
</dbReference>
<dbReference type="PANTHER" id="PTHR35901:SF1">
    <property type="entry name" value="EXONUCLEASE VAPC9"/>
    <property type="match status" value="1"/>
</dbReference>
<dbReference type="PANTHER" id="PTHR35901">
    <property type="entry name" value="RIBONUCLEASE VAPC3"/>
    <property type="match status" value="1"/>
</dbReference>
<sequence>MTDYVVDASVIIKWVVGEPETVQALALRQHRLSAPDLLVPECANILWKKVRRNEMTGDEAVFAARLLDRADIELVPARGLMEAATSLAVALDHPAYDCLYLSLSERSGRPLVTADTRLLKKVGTTPAGIYSGRIMDLRTMQGP</sequence>
<protein>
    <recommendedName>
        <fullName evidence="2">PIN domain-containing protein</fullName>
    </recommendedName>
</protein>
<dbReference type="CDD" id="cd09873">
    <property type="entry name" value="PIN_Pae0151-like"/>
    <property type="match status" value="1"/>
</dbReference>
<feature type="domain" description="PIN" evidence="2">
    <location>
        <begin position="4"/>
        <end position="121"/>
    </location>
</feature>
<dbReference type="AlphaFoldDB" id="A0A0A0DBW0"/>
<dbReference type="InterPro" id="IPR044153">
    <property type="entry name" value="PIN_Pae0151-like"/>
</dbReference>
<proteinExistence type="predicted"/>